<dbReference type="Proteomes" id="UP000188879">
    <property type="component" value="Unassembled WGS sequence"/>
</dbReference>
<evidence type="ECO:0000313" key="2">
    <source>
        <dbReference type="Proteomes" id="UP000188879"/>
    </source>
</evidence>
<evidence type="ECO:0000313" key="1">
    <source>
        <dbReference type="EMBL" id="ONG52480.1"/>
    </source>
</evidence>
<dbReference type="AlphaFoldDB" id="A0A1V2H1M0"/>
<evidence type="ECO:0008006" key="3">
    <source>
        <dbReference type="Google" id="ProtNLM"/>
    </source>
</evidence>
<dbReference type="InterPro" id="IPR018684">
    <property type="entry name" value="DUF2171"/>
</dbReference>
<proteinExistence type="predicted"/>
<name>A0A1V2H1M0_9PROT</name>
<organism evidence="1 2">
    <name type="scientific">Teichococcus deserti</name>
    <dbReference type="NCBI Taxonomy" id="1817963"/>
    <lineage>
        <taxon>Bacteria</taxon>
        <taxon>Pseudomonadati</taxon>
        <taxon>Pseudomonadota</taxon>
        <taxon>Alphaproteobacteria</taxon>
        <taxon>Acetobacterales</taxon>
        <taxon>Roseomonadaceae</taxon>
        <taxon>Roseomonas</taxon>
    </lineage>
</organism>
<dbReference type="Pfam" id="PF09939">
    <property type="entry name" value="DUF2171"/>
    <property type="match status" value="1"/>
</dbReference>
<gene>
    <name evidence="1" type="ORF">BKE38_14375</name>
</gene>
<keyword evidence="2" id="KW-1185">Reference proteome</keyword>
<sequence>MIDKSLIQEHAEVVGSCGHRIGRVDHLAGDFIKLTRDSSPDGQHKYLPLSAVADVEGGKVSTIMNHTAATSILQDDPETGAGSAVTAS</sequence>
<accession>A0A1V2H1M0</accession>
<reference evidence="1 2" key="1">
    <citation type="submission" date="2016-10" db="EMBL/GenBank/DDBJ databases">
        <title>Draft Genome sequence of Roseomonas sp. strain M3.</title>
        <authorList>
            <person name="Subhash Y."/>
            <person name="Lee S."/>
        </authorList>
    </citation>
    <scope>NUCLEOTIDE SEQUENCE [LARGE SCALE GENOMIC DNA]</scope>
    <source>
        <strain evidence="1 2">M3</strain>
    </source>
</reference>
<dbReference type="RefSeq" id="WP_076958035.1">
    <property type="nucleotide sequence ID" value="NZ_MLCO01000138.1"/>
</dbReference>
<dbReference type="OrthoDB" id="9803697at2"/>
<protein>
    <recommendedName>
        <fullName evidence="3">DUF2171 domain-containing protein</fullName>
    </recommendedName>
</protein>
<comment type="caution">
    <text evidence="1">The sequence shown here is derived from an EMBL/GenBank/DDBJ whole genome shotgun (WGS) entry which is preliminary data.</text>
</comment>
<dbReference type="EMBL" id="MLCO01000138">
    <property type="protein sequence ID" value="ONG52480.1"/>
    <property type="molecule type" value="Genomic_DNA"/>
</dbReference>